<protein>
    <recommendedName>
        <fullName evidence="1">non-specific serine/threonine protein kinase</fullName>
        <ecNumber evidence="1">2.7.11.1</ecNumber>
    </recommendedName>
</protein>
<feature type="domain" description="Protein kinase" evidence="6">
    <location>
        <begin position="1"/>
        <end position="238"/>
    </location>
</feature>
<dbReference type="PROSITE" id="PS00108">
    <property type="entry name" value="PROTEIN_KINASE_ST"/>
    <property type="match status" value="1"/>
</dbReference>
<evidence type="ECO:0000313" key="7">
    <source>
        <dbReference type="EMBL" id="RSH94130.1"/>
    </source>
</evidence>
<evidence type="ECO:0000256" key="2">
    <source>
        <dbReference type="ARBA" id="ARBA00022679"/>
    </source>
</evidence>
<dbReference type="InterPro" id="IPR050660">
    <property type="entry name" value="NEK_Ser/Thr_kinase"/>
</dbReference>
<dbReference type="SMART" id="SM00220">
    <property type="entry name" value="S_TKc"/>
    <property type="match status" value="1"/>
</dbReference>
<dbReference type="InterPro" id="IPR011009">
    <property type="entry name" value="Kinase-like_dom_sf"/>
</dbReference>
<dbReference type="PANTHER" id="PTHR43671:SF13">
    <property type="entry name" value="SERINE_THREONINE-PROTEIN KINASE NEK2"/>
    <property type="match status" value="1"/>
</dbReference>
<dbReference type="PROSITE" id="PS50011">
    <property type="entry name" value="PROTEIN_KINASE_DOM"/>
    <property type="match status" value="1"/>
</dbReference>
<dbReference type="Proteomes" id="UP000279259">
    <property type="component" value="Unassembled WGS sequence"/>
</dbReference>
<dbReference type="STRING" id="1890683.A0A427YSN7"/>
<organism evidence="7 8">
    <name type="scientific">Saitozyma podzolica</name>
    <dbReference type="NCBI Taxonomy" id="1890683"/>
    <lineage>
        <taxon>Eukaryota</taxon>
        <taxon>Fungi</taxon>
        <taxon>Dikarya</taxon>
        <taxon>Basidiomycota</taxon>
        <taxon>Agaricomycotina</taxon>
        <taxon>Tremellomycetes</taxon>
        <taxon>Tremellales</taxon>
        <taxon>Trimorphomycetaceae</taxon>
        <taxon>Saitozyma</taxon>
    </lineage>
</organism>
<dbReference type="GO" id="GO:0005524">
    <property type="term" value="F:ATP binding"/>
    <property type="evidence" value="ECO:0007669"/>
    <property type="project" value="UniProtKB-KW"/>
</dbReference>
<dbReference type="InterPro" id="IPR008271">
    <property type="entry name" value="Ser/Thr_kinase_AS"/>
</dbReference>
<evidence type="ECO:0000259" key="6">
    <source>
        <dbReference type="PROSITE" id="PS50011"/>
    </source>
</evidence>
<keyword evidence="7" id="KW-0723">Serine/threonine-protein kinase</keyword>
<dbReference type="Gene3D" id="1.10.510.10">
    <property type="entry name" value="Transferase(Phosphotransferase) domain 1"/>
    <property type="match status" value="1"/>
</dbReference>
<gene>
    <name evidence="7" type="primary">KIN3_1</name>
    <name evidence="7" type="ORF">EHS25_003933</name>
</gene>
<accession>A0A427YSN7</accession>
<keyword evidence="4 7" id="KW-0418">Kinase</keyword>
<evidence type="ECO:0000313" key="8">
    <source>
        <dbReference type="Proteomes" id="UP000279259"/>
    </source>
</evidence>
<evidence type="ECO:0000256" key="1">
    <source>
        <dbReference type="ARBA" id="ARBA00012513"/>
    </source>
</evidence>
<keyword evidence="8" id="KW-1185">Reference proteome</keyword>
<dbReference type="EMBL" id="RSCD01000002">
    <property type="protein sequence ID" value="RSH94130.1"/>
    <property type="molecule type" value="Genomic_DNA"/>
</dbReference>
<sequence>MVPVYAIKVVKLSAGMSNLDLLEEEIYALSQLSHPNVVSFIEVVEHKSVKHVVMEYCGRGDLRKFLNFHLELCATVPESRIKSIFVQLLLALHHCHHSFFGEWSLLHRDIKPENVLFSENGTVKLGDFGLSKILEASQQQAISFVGTPGYLAPANQEVFAGKRYGAKADMFSLGCLLYEMCALDAPIFSGKDNKQPIQDGIPDTFSPEVKSLAGSLLQHERELSSRPTPECSIDHFEVLQALTVREEGLSARERSLKARERAFEAKEASLEAQMRR</sequence>
<dbReference type="AlphaFoldDB" id="A0A427YSN7"/>
<dbReference type="InterPro" id="IPR000719">
    <property type="entry name" value="Prot_kinase_dom"/>
</dbReference>
<dbReference type="GO" id="GO:0004674">
    <property type="term" value="F:protein serine/threonine kinase activity"/>
    <property type="evidence" value="ECO:0007669"/>
    <property type="project" value="UniProtKB-KW"/>
</dbReference>
<dbReference type="EC" id="2.7.11.1" evidence="1"/>
<dbReference type="OrthoDB" id="10250725at2759"/>
<dbReference type="SUPFAM" id="SSF56112">
    <property type="entry name" value="Protein kinase-like (PK-like)"/>
    <property type="match status" value="1"/>
</dbReference>
<keyword evidence="2" id="KW-0808">Transferase</keyword>
<evidence type="ECO:0000256" key="5">
    <source>
        <dbReference type="ARBA" id="ARBA00022840"/>
    </source>
</evidence>
<evidence type="ECO:0000256" key="3">
    <source>
        <dbReference type="ARBA" id="ARBA00022741"/>
    </source>
</evidence>
<keyword evidence="3" id="KW-0547">Nucleotide-binding</keyword>
<evidence type="ECO:0000256" key="4">
    <source>
        <dbReference type="ARBA" id="ARBA00022777"/>
    </source>
</evidence>
<comment type="caution">
    <text evidence="7">The sequence shown here is derived from an EMBL/GenBank/DDBJ whole genome shotgun (WGS) entry which is preliminary data.</text>
</comment>
<reference evidence="7 8" key="1">
    <citation type="submission" date="2018-11" db="EMBL/GenBank/DDBJ databases">
        <title>Genome sequence of Saitozyma podzolica DSM 27192.</title>
        <authorList>
            <person name="Aliyu H."/>
            <person name="Gorte O."/>
            <person name="Ochsenreither K."/>
        </authorList>
    </citation>
    <scope>NUCLEOTIDE SEQUENCE [LARGE SCALE GENOMIC DNA]</scope>
    <source>
        <strain evidence="7 8">DSM 27192</strain>
    </source>
</reference>
<name>A0A427YSN7_9TREE</name>
<proteinExistence type="predicted"/>
<dbReference type="PANTHER" id="PTHR43671">
    <property type="entry name" value="SERINE/THREONINE-PROTEIN KINASE NEK"/>
    <property type="match status" value="1"/>
</dbReference>
<keyword evidence="5" id="KW-0067">ATP-binding</keyword>
<dbReference type="Pfam" id="PF00069">
    <property type="entry name" value="Pkinase"/>
    <property type="match status" value="1"/>
</dbReference>